<evidence type="ECO:0000256" key="4">
    <source>
        <dbReference type="PROSITE-ProRule" id="PRU00335"/>
    </source>
</evidence>
<evidence type="ECO:0000256" key="2">
    <source>
        <dbReference type="ARBA" id="ARBA00023125"/>
    </source>
</evidence>
<comment type="caution">
    <text evidence="6">The sequence shown here is derived from an EMBL/GenBank/DDBJ whole genome shotgun (WGS) entry which is preliminary data.</text>
</comment>
<evidence type="ECO:0000256" key="3">
    <source>
        <dbReference type="ARBA" id="ARBA00023163"/>
    </source>
</evidence>
<dbReference type="InterPro" id="IPR004111">
    <property type="entry name" value="Repressor_TetR_C"/>
</dbReference>
<evidence type="ECO:0000313" key="7">
    <source>
        <dbReference type="Proteomes" id="UP000281726"/>
    </source>
</evidence>
<dbReference type="Gene3D" id="1.10.10.60">
    <property type="entry name" value="Homeodomain-like"/>
    <property type="match status" value="1"/>
</dbReference>
<sequence>MTTEYSGTGDPARSLALLWRTRERTSRKGRPDLSVDRIVRAAIDVADTEGLAALSMRRVAERLGVGTMSLYTYVPGKGELLDVMLDTVHGEDPPEDTPATGGWRQRLEVIARQNWDRYLRHPWLLQVATTRPPLGPHLIARYEHELRAVDGIGLTDLEMDAIVTLVGGFVHGAVRSAVEAAQAAARTGMTEQQWWQAHAPYLEKALDPRRFPLAARVGTTAGQEYQAAADPDRAFTFGLARILDGIETLIGDRAHHRGTER</sequence>
<dbReference type="SUPFAM" id="SSF46689">
    <property type="entry name" value="Homeodomain-like"/>
    <property type="match status" value="1"/>
</dbReference>
<dbReference type="AlphaFoldDB" id="A0A3A9Z246"/>
<keyword evidence="1" id="KW-0805">Transcription regulation</keyword>
<dbReference type="InterPro" id="IPR050109">
    <property type="entry name" value="HTH-type_TetR-like_transc_reg"/>
</dbReference>
<dbReference type="InterPro" id="IPR036271">
    <property type="entry name" value="Tet_transcr_reg_TetR-rel_C_sf"/>
</dbReference>
<dbReference type="Gene3D" id="1.10.357.10">
    <property type="entry name" value="Tetracycline Repressor, domain 2"/>
    <property type="match status" value="1"/>
</dbReference>
<feature type="DNA-binding region" description="H-T-H motif" evidence="4">
    <location>
        <begin position="55"/>
        <end position="74"/>
    </location>
</feature>
<proteinExistence type="predicted"/>
<keyword evidence="3" id="KW-0804">Transcription</keyword>
<dbReference type="GO" id="GO:0000976">
    <property type="term" value="F:transcription cis-regulatory region binding"/>
    <property type="evidence" value="ECO:0007669"/>
    <property type="project" value="TreeGrafter"/>
</dbReference>
<dbReference type="InterPro" id="IPR001647">
    <property type="entry name" value="HTH_TetR"/>
</dbReference>
<reference evidence="6 7" key="1">
    <citation type="journal article" date="2004" name="Syst. Appl. Microbiol.">
        <title>Cryptoendolithic actinomycetes from antarctic sandstone rock samples: Micromonospora endolithica sp. nov. and two isolates related to Micromonospora coerulea Jensen 1932.</title>
        <authorList>
            <person name="Hirsch P."/>
            <person name="Mevs U."/>
            <person name="Kroppenstedt R.M."/>
            <person name="Schumann P."/>
            <person name="Stackebrandt E."/>
        </authorList>
    </citation>
    <scope>NUCLEOTIDE SEQUENCE [LARGE SCALE GENOMIC DNA]</scope>
    <source>
        <strain evidence="6 7">JCM 12677</strain>
    </source>
</reference>
<dbReference type="SUPFAM" id="SSF48498">
    <property type="entry name" value="Tetracyclin repressor-like, C-terminal domain"/>
    <property type="match status" value="1"/>
</dbReference>
<dbReference type="Pfam" id="PF02909">
    <property type="entry name" value="TetR_C_1"/>
    <property type="match status" value="1"/>
</dbReference>
<dbReference type="Pfam" id="PF00440">
    <property type="entry name" value="TetR_N"/>
    <property type="match status" value="1"/>
</dbReference>
<gene>
    <name evidence="6" type="ORF">D7223_23975</name>
</gene>
<keyword evidence="7" id="KW-1185">Reference proteome</keyword>
<dbReference type="PANTHER" id="PTHR30055">
    <property type="entry name" value="HTH-TYPE TRANSCRIPTIONAL REGULATOR RUTR"/>
    <property type="match status" value="1"/>
</dbReference>
<dbReference type="InterPro" id="IPR009057">
    <property type="entry name" value="Homeodomain-like_sf"/>
</dbReference>
<evidence type="ECO:0000259" key="5">
    <source>
        <dbReference type="PROSITE" id="PS50977"/>
    </source>
</evidence>
<dbReference type="GO" id="GO:0003700">
    <property type="term" value="F:DNA-binding transcription factor activity"/>
    <property type="evidence" value="ECO:0007669"/>
    <property type="project" value="TreeGrafter"/>
</dbReference>
<keyword evidence="2 4" id="KW-0238">DNA-binding</keyword>
<protein>
    <submittedName>
        <fullName evidence="6">TetR/AcrR family transcriptional regulator</fullName>
    </submittedName>
</protein>
<dbReference type="Proteomes" id="UP000281726">
    <property type="component" value="Unassembled WGS sequence"/>
</dbReference>
<evidence type="ECO:0000256" key="1">
    <source>
        <dbReference type="ARBA" id="ARBA00023015"/>
    </source>
</evidence>
<dbReference type="EMBL" id="RBAK01000011">
    <property type="protein sequence ID" value="RKN41407.1"/>
    <property type="molecule type" value="Genomic_DNA"/>
</dbReference>
<dbReference type="RefSeq" id="WP_120730699.1">
    <property type="nucleotide sequence ID" value="NZ_RBAK01000011.1"/>
</dbReference>
<dbReference type="GO" id="GO:0045892">
    <property type="term" value="P:negative regulation of DNA-templated transcription"/>
    <property type="evidence" value="ECO:0007669"/>
    <property type="project" value="InterPro"/>
</dbReference>
<accession>A0A3A9Z246</accession>
<dbReference type="OrthoDB" id="2570341at2"/>
<organism evidence="6 7">
    <name type="scientific">Micromonospora endolithica</name>
    <dbReference type="NCBI Taxonomy" id="230091"/>
    <lineage>
        <taxon>Bacteria</taxon>
        <taxon>Bacillati</taxon>
        <taxon>Actinomycetota</taxon>
        <taxon>Actinomycetes</taxon>
        <taxon>Micromonosporales</taxon>
        <taxon>Micromonosporaceae</taxon>
        <taxon>Micromonospora</taxon>
    </lineage>
</organism>
<name>A0A3A9Z246_9ACTN</name>
<feature type="domain" description="HTH tetR-type" evidence="5">
    <location>
        <begin position="32"/>
        <end position="92"/>
    </location>
</feature>
<dbReference type="PROSITE" id="PS50977">
    <property type="entry name" value="HTH_TETR_2"/>
    <property type="match status" value="1"/>
</dbReference>
<evidence type="ECO:0000313" key="6">
    <source>
        <dbReference type="EMBL" id="RKN41407.1"/>
    </source>
</evidence>
<dbReference type="PANTHER" id="PTHR30055:SF151">
    <property type="entry name" value="TRANSCRIPTIONAL REGULATORY PROTEIN"/>
    <property type="match status" value="1"/>
</dbReference>